<keyword evidence="3" id="KW-0240">DNA-directed RNA polymerase</keyword>
<evidence type="ECO:0000313" key="8">
    <source>
        <dbReference type="Proteomes" id="UP000825729"/>
    </source>
</evidence>
<feature type="compositionally biased region" description="Polar residues" evidence="6">
    <location>
        <begin position="377"/>
        <end position="392"/>
    </location>
</feature>
<organism evidence="7 8">
    <name type="scientific">Aristolochia fimbriata</name>
    <name type="common">White veined hardy Dutchman's pipe vine</name>
    <dbReference type="NCBI Taxonomy" id="158543"/>
    <lineage>
        <taxon>Eukaryota</taxon>
        <taxon>Viridiplantae</taxon>
        <taxon>Streptophyta</taxon>
        <taxon>Embryophyta</taxon>
        <taxon>Tracheophyta</taxon>
        <taxon>Spermatophyta</taxon>
        <taxon>Magnoliopsida</taxon>
        <taxon>Magnoliidae</taxon>
        <taxon>Piperales</taxon>
        <taxon>Aristolochiaceae</taxon>
        <taxon>Aristolochia</taxon>
    </lineage>
</organism>
<gene>
    <name evidence="7" type="ORF">H6P81_012048</name>
</gene>
<dbReference type="InterPro" id="IPR016049">
    <property type="entry name" value="RNA_pol_Rpc34-like"/>
</dbReference>
<dbReference type="Gene3D" id="1.10.10.10">
    <property type="entry name" value="Winged helix-like DNA-binding domain superfamily/Winged helix DNA-binding domain"/>
    <property type="match status" value="1"/>
</dbReference>
<comment type="caution">
    <text evidence="7">The sequence shown here is derived from an EMBL/GenBank/DDBJ whole genome shotgun (WGS) entry which is preliminary data.</text>
</comment>
<dbReference type="GO" id="GO:0005737">
    <property type="term" value="C:cytoplasm"/>
    <property type="evidence" value="ECO:0007669"/>
    <property type="project" value="UniProtKB-ARBA"/>
</dbReference>
<protein>
    <recommendedName>
        <fullName evidence="9">DNA-directed RNA polymerase III subunit RPC6</fullName>
    </recommendedName>
</protein>
<name>A0AAV7EAP2_ARIFI</name>
<dbReference type="SUPFAM" id="SSF46785">
    <property type="entry name" value="Winged helix' DNA-binding domain"/>
    <property type="match status" value="1"/>
</dbReference>
<dbReference type="InterPro" id="IPR036390">
    <property type="entry name" value="WH_DNA-bd_sf"/>
</dbReference>
<dbReference type="PANTHER" id="PTHR12780">
    <property type="entry name" value="RNA POLYMERASE III DNA DIRECTED , 39KD SUBUNIT-RELATED"/>
    <property type="match status" value="1"/>
</dbReference>
<evidence type="ECO:0000256" key="5">
    <source>
        <dbReference type="ARBA" id="ARBA00023242"/>
    </source>
</evidence>
<keyword evidence="5" id="KW-0539">Nucleus</keyword>
<dbReference type="EMBL" id="JAINDJ010000005">
    <property type="protein sequence ID" value="KAG9445920.1"/>
    <property type="molecule type" value="Genomic_DNA"/>
</dbReference>
<reference evidence="7 8" key="1">
    <citation type="submission" date="2021-07" db="EMBL/GenBank/DDBJ databases">
        <title>The Aristolochia fimbriata genome: insights into angiosperm evolution, floral development and chemical biosynthesis.</title>
        <authorList>
            <person name="Jiao Y."/>
        </authorList>
    </citation>
    <scope>NUCLEOTIDE SEQUENCE [LARGE SCALE GENOMIC DNA]</scope>
    <source>
        <strain evidence="7">IBCAS-2021</strain>
        <tissue evidence="7">Leaf</tissue>
    </source>
</reference>
<dbReference type="GO" id="GO:0006383">
    <property type="term" value="P:transcription by RNA polymerase III"/>
    <property type="evidence" value="ECO:0007669"/>
    <property type="project" value="InterPro"/>
</dbReference>
<comment type="subcellular location">
    <subcellularLocation>
        <location evidence="1">Nucleus</location>
    </subcellularLocation>
</comment>
<dbReference type="InterPro" id="IPR021775">
    <property type="entry name" value="DUF3339"/>
</dbReference>
<evidence type="ECO:0008006" key="9">
    <source>
        <dbReference type="Google" id="ProtNLM"/>
    </source>
</evidence>
<dbReference type="AlphaFoldDB" id="A0AAV7EAP2"/>
<evidence type="ECO:0000313" key="7">
    <source>
        <dbReference type="EMBL" id="KAG9445920.1"/>
    </source>
</evidence>
<sequence>MSDWGPVFIAVILFILFSPGLLFQLPGRNRVSSLLMGLQCLTKFWHSKDDGMHQNRDDTRLHVHEFNRLVLPCLSFGGFGKSKSCSRATKHPEIAIMGRTPILPAKRGRQDSKPAQALSETDKKVHDLIRSKGNQGIWIADVKRELNIQDTLLKKSIASLETRKLIKPVTSVQGRSRKVYMAVEFEPSAEVTGGHWYSDGNLDTDFITVMKSQCFNHIKKLKVATIEMVSDSIRKSGVFKVECSSTQISEMIQVLLLDGSVEQVTSSGMGDFSSIAMGKKCYRVLEKKELSGALSSFPCGACPRLIISVTVMQSLIGEIHIRKLMKSVDMGHTHDNSGTAPIGSELHELESIDNSGLDTDVDRAKDPPRSPSRNDNRVSGTDSHRSISMNNWDRSHPGPGN</sequence>
<evidence type="ECO:0000256" key="4">
    <source>
        <dbReference type="ARBA" id="ARBA00023163"/>
    </source>
</evidence>
<feature type="compositionally biased region" description="Basic and acidic residues" evidence="6">
    <location>
        <begin position="360"/>
        <end position="376"/>
    </location>
</feature>
<proteinExistence type="inferred from homology"/>
<dbReference type="InterPro" id="IPR007832">
    <property type="entry name" value="RNA_pol_Rpc34"/>
</dbReference>
<feature type="region of interest" description="Disordered" evidence="6">
    <location>
        <begin position="354"/>
        <end position="401"/>
    </location>
</feature>
<accession>A0AAV7EAP2</accession>
<comment type="similarity">
    <text evidence="2">Belongs to the eukaryotic RPC34/RPC39 RNA polymerase subunit family.</text>
</comment>
<dbReference type="FunFam" id="1.10.10.10:FF:000116">
    <property type="entry name" value="DNA-directed RNA polymerase III subunit RPC6"/>
    <property type="match status" value="1"/>
</dbReference>
<dbReference type="GO" id="GO:0005654">
    <property type="term" value="C:nucleoplasm"/>
    <property type="evidence" value="ECO:0007669"/>
    <property type="project" value="UniProtKB-ARBA"/>
</dbReference>
<keyword evidence="4" id="KW-0804">Transcription</keyword>
<dbReference type="InterPro" id="IPR036388">
    <property type="entry name" value="WH-like_DNA-bd_sf"/>
</dbReference>
<dbReference type="Proteomes" id="UP000825729">
    <property type="component" value="Unassembled WGS sequence"/>
</dbReference>
<dbReference type="Pfam" id="PF11820">
    <property type="entry name" value="DUF3339"/>
    <property type="match status" value="1"/>
</dbReference>
<evidence type="ECO:0000256" key="6">
    <source>
        <dbReference type="SAM" id="MobiDB-lite"/>
    </source>
</evidence>
<dbReference type="Pfam" id="PF05158">
    <property type="entry name" value="RNA_pol_Rpc34"/>
    <property type="match status" value="2"/>
</dbReference>
<evidence type="ECO:0000256" key="2">
    <source>
        <dbReference type="ARBA" id="ARBA00011038"/>
    </source>
</evidence>
<dbReference type="GO" id="GO:0005666">
    <property type="term" value="C:RNA polymerase III complex"/>
    <property type="evidence" value="ECO:0007669"/>
    <property type="project" value="InterPro"/>
</dbReference>
<evidence type="ECO:0000256" key="3">
    <source>
        <dbReference type="ARBA" id="ARBA00022478"/>
    </source>
</evidence>
<evidence type="ECO:0000256" key="1">
    <source>
        <dbReference type="ARBA" id="ARBA00004123"/>
    </source>
</evidence>
<keyword evidence="8" id="KW-1185">Reference proteome</keyword>